<dbReference type="GO" id="GO:0051301">
    <property type="term" value="P:cell division"/>
    <property type="evidence" value="ECO:0007669"/>
    <property type="project" value="InterPro"/>
</dbReference>
<evidence type="ECO:0000256" key="3">
    <source>
        <dbReference type="ARBA" id="ARBA00022490"/>
    </source>
</evidence>
<dbReference type="GO" id="GO:0008360">
    <property type="term" value="P:regulation of cell shape"/>
    <property type="evidence" value="ECO:0007669"/>
    <property type="project" value="UniProtKB-KW"/>
</dbReference>
<dbReference type="InterPro" id="IPR005762">
    <property type="entry name" value="MurD"/>
</dbReference>
<dbReference type="Gene3D" id="3.40.50.720">
    <property type="entry name" value="NAD(P)-binding Rossmann-like Domain"/>
    <property type="match status" value="1"/>
</dbReference>
<evidence type="ECO:0000313" key="11">
    <source>
        <dbReference type="EMBL" id="KXB42525.1"/>
    </source>
</evidence>
<evidence type="ECO:0000256" key="5">
    <source>
        <dbReference type="ARBA" id="ARBA00022741"/>
    </source>
</evidence>
<evidence type="ECO:0000256" key="4">
    <source>
        <dbReference type="ARBA" id="ARBA00022598"/>
    </source>
</evidence>
<evidence type="ECO:0000256" key="9">
    <source>
        <dbReference type="ARBA" id="ARBA00023316"/>
    </source>
</evidence>
<keyword evidence="8" id="KW-0573">Peptidoglycan synthesis</keyword>
<dbReference type="PANTHER" id="PTHR43692:SF1">
    <property type="entry name" value="UDP-N-ACETYLMURAMOYLALANINE--D-GLUTAMATE LIGASE"/>
    <property type="match status" value="1"/>
</dbReference>
<keyword evidence="6" id="KW-0067">ATP-binding</keyword>
<dbReference type="GO" id="GO:0009252">
    <property type="term" value="P:peptidoglycan biosynthetic process"/>
    <property type="evidence" value="ECO:0007669"/>
    <property type="project" value="UniProtKB-UniPathway"/>
</dbReference>
<dbReference type="PANTHER" id="PTHR43692">
    <property type="entry name" value="UDP-N-ACETYLMURAMOYLALANINE--D-GLUTAMATE LIGASE"/>
    <property type="match status" value="1"/>
</dbReference>
<proteinExistence type="predicted"/>
<evidence type="ECO:0000259" key="10">
    <source>
        <dbReference type="Pfam" id="PF08245"/>
    </source>
</evidence>
<evidence type="ECO:0000256" key="7">
    <source>
        <dbReference type="ARBA" id="ARBA00022960"/>
    </source>
</evidence>
<evidence type="ECO:0000313" key="12">
    <source>
        <dbReference type="Proteomes" id="UP000070080"/>
    </source>
</evidence>
<keyword evidence="4 11" id="KW-0436">Ligase</keyword>
<keyword evidence="5" id="KW-0547">Nucleotide-binding</keyword>
<dbReference type="Gene3D" id="3.90.190.20">
    <property type="entry name" value="Mur ligase, C-terminal domain"/>
    <property type="match status" value="1"/>
</dbReference>
<dbReference type="GO" id="GO:0008764">
    <property type="term" value="F:UDP-N-acetylmuramoylalanine-D-glutamate ligase activity"/>
    <property type="evidence" value="ECO:0007669"/>
    <property type="project" value="InterPro"/>
</dbReference>
<protein>
    <submittedName>
        <fullName evidence="11">Putative UDP-N-acetylmuramoyl-L-alanine--D-glutamate ligase</fullName>
    </submittedName>
</protein>
<keyword evidence="9" id="KW-0961">Cell wall biogenesis/degradation</keyword>
<keyword evidence="7" id="KW-0133">Cell shape</keyword>
<dbReference type="GO" id="GO:0005524">
    <property type="term" value="F:ATP binding"/>
    <property type="evidence" value="ECO:0007669"/>
    <property type="project" value="UniProtKB-KW"/>
</dbReference>
<dbReference type="SUPFAM" id="SSF53623">
    <property type="entry name" value="MurD-like peptide ligases, catalytic domain"/>
    <property type="match status" value="1"/>
</dbReference>
<name>A0A133YH53_9FIRM</name>
<dbReference type="InterPro" id="IPR036615">
    <property type="entry name" value="Mur_ligase_C_dom_sf"/>
</dbReference>
<dbReference type="EMBL" id="LSCV01000002">
    <property type="protein sequence ID" value="KXB42525.1"/>
    <property type="molecule type" value="Genomic_DNA"/>
</dbReference>
<dbReference type="InterPro" id="IPR013221">
    <property type="entry name" value="Mur_ligase_cen"/>
</dbReference>
<dbReference type="Gene3D" id="3.40.1190.10">
    <property type="entry name" value="Mur-like, catalytic domain"/>
    <property type="match status" value="1"/>
</dbReference>
<dbReference type="OrthoDB" id="9809796at2"/>
<dbReference type="NCBIfam" id="TIGR01087">
    <property type="entry name" value="murD"/>
    <property type="match status" value="1"/>
</dbReference>
<dbReference type="InterPro" id="IPR036565">
    <property type="entry name" value="Mur-like_cat_sf"/>
</dbReference>
<dbReference type="GO" id="GO:0071555">
    <property type="term" value="P:cell wall organization"/>
    <property type="evidence" value="ECO:0007669"/>
    <property type="project" value="UniProtKB-KW"/>
</dbReference>
<dbReference type="STRING" id="1497955.HMPREF1872_00206"/>
<dbReference type="UniPathway" id="UPA00219"/>
<sequence>MLKLWGTNMNKEEVLSKLKTRFSGKKVLVLGLGREGKASLKFILENYAALGVDSLGVADQNVEVCRNCVLKANQTYNLSVQDFSGPDYLKSMAQFDLVLKSPGISFKGLEYLPAPEHTRELASLKAAPKTEISCQVDLFLQLYGEQTVTVSGTKGKSTTTTLIKELLAITGFDSVLLGNIGIAAFEQIFSLESKVAALELSCHQLEFTCHASSVALLTNFYPEHLDHYHSLAEYYQAKLNLLKFAKPGQIVVLPAYEPILLELALAELKKEQRVFFLCRNLTDLQNLQKLYEDMKVPATAFAFYYDLTNKELTLLGQLDQANAKTEKLKLAFSKQLEVVHIQLDSILAVIATFAHSCIDYERTNNSSLNTSLLKKLWAKFSQTKVAGINQCLKNFIGLEHRLQYVGTYRTHQVYNDSISTIPLAAIKALQALPNCQTIILGGLDRGLDYSSLIDFLKDKKVNVIALKDTGWKIVDCLQNLGAKTKAIKVENMHAAVKLAYEITEADRGILLSPAAASYNTYKDFTERGLDFVNEIKQQAERI</sequence>
<evidence type="ECO:0000256" key="1">
    <source>
        <dbReference type="ARBA" id="ARBA00004496"/>
    </source>
</evidence>
<keyword evidence="3" id="KW-0963">Cytoplasm</keyword>
<dbReference type="GO" id="GO:0005737">
    <property type="term" value="C:cytoplasm"/>
    <property type="evidence" value="ECO:0007669"/>
    <property type="project" value="UniProtKB-SubCell"/>
</dbReference>
<accession>A0A133YH53</accession>
<organism evidence="11 12">
    <name type="scientific">Amygdalobacter nucleatus</name>
    <dbReference type="NCBI Taxonomy" id="3029274"/>
    <lineage>
        <taxon>Bacteria</taxon>
        <taxon>Bacillati</taxon>
        <taxon>Bacillota</taxon>
        <taxon>Clostridia</taxon>
        <taxon>Eubacteriales</taxon>
        <taxon>Oscillospiraceae</taxon>
        <taxon>Amygdalobacter</taxon>
    </lineage>
</organism>
<dbReference type="Proteomes" id="UP000070080">
    <property type="component" value="Unassembled WGS sequence"/>
</dbReference>
<comment type="pathway">
    <text evidence="2">Cell wall biogenesis; peptidoglycan biosynthesis.</text>
</comment>
<keyword evidence="12" id="KW-1185">Reference proteome</keyword>
<evidence type="ECO:0000256" key="6">
    <source>
        <dbReference type="ARBA" id="ARBA00022840"/>
    </source>
</evidence>
<feature type="domain" description="Mur ligase central" evidence="10">
    <location>
        <begin position="150"/>
        <end position="281"/>
    </location>
</feature>
<dbReference type="Pfam" id="PF08245">
    <property type="entry name" value="Mur_ligase_M"/>
    <property type="match status" value="1"/>
</dbReference>
<reference evidence="12" key="1">
    <citation type="submission" date="2016-01" db="EMBL/GenBank/DDBJ databases">
        <authorList>
            <person name="Mitreva M."/>
            <person name="Pepin K.H."/>
            <person name="Mihindukulasuriya K.A."/>
            <person name="Fulton R."/>
            <person name="Fronick C."/>
            <person name="O'Laughlin M."/>
            <person name="Miner T."/>
            <person name="Herter B."/>
            <person name="Rosa B.A."/>
            <person name="Cordes M."/>
            <person name="Tomlinson C."/>
            <person name="Wollam A."/>
            <person name="Palsikar V.B."/>
            <person name="Mardis E.R."/>
            <person name="Wilson R.K."/>
        </authorList>
    </citation>
    <scope>NUCLEOTIDE SEQUENCE [LARGE SCALE GENOMIC DNA]</scope>
    <source>
        <strain evidence="12">KA00274</strain>
    </source>
</reference>
<dbReference type="PATRIC" id="fig|1497955.3.peg.196"/>
<dbReference type="AlphaFoldDB" id="A0A133YH53"/>
<gene>
    <name evidence="11" type="ORF">HMPREF1872_00206</name>
</gene>
<evidence type="ECO:0000256" key="8">
    <source>
        <dbReference type="ARBA" id="ARBA00022984"/>
    </source>
</evidence>
<dbReference type="SUPFAM" id="SSF53244">
    <property type="entry name" value="MurD-like peptide ligases, peptide-binding domain"/>
    <property type="match status" value="1"/>
</dbReference>
<comment type="subcellular location">
    <subcellularLocation>
        <location evidence="1">Cytoplasm</location>
    </subcellularLocation>
</comment>
<evidence type="ECO:0000256" key="2">
    <source>
        <dbReference type="ARBA" id="ARBA00004752"/>
    </source>
</evidence>
<comment type="caution">
    <text evidence="11">The sequence shown here is derived from an EMBL/GenBank/DDBJ whole genome shotgun (WGS) entry which is preliminary data.</text>
</comment>